<proteinExistence type="predicted"/>
<comment type="caution">
    <text evidence="1">The sequence shown here is derived from an EMBL/GenBank/DDBJ whole genome shotgun (WGS) entry which is preliminary data.</text>
</comment>
<dbReference type="EMBL" id="PDCK01000040">
    <property type="protein sequence ID" value="PRQ48303.1"/>
    <property type="molecule type" value="Genomic_DNA"/>
</dbReference>
<evidence type="ECO:0000313" key="2">
    <source>
        <dbReference type="Proteomes" id="UP000238479"/>
    </source>
</evidence>
<protein>
    <submittedName>
        <fullName evidence="1">Uncharacterized protein</fullName>
    </submittedName>
</protein>
<sequence length="68" mass="7475">MARNGCLHEWVGVYCSSQLKHKPFALLSRCSDVERILGLRWVGVLVSCTCGGLGGWVVAGEDKVWLAR</sequence>
<dbReference type="AlphaFoldDB" id="A0A2P6RPD2"/>
<evidence type="ECO:0000313" key="1">
    <source>
        <dbReference type="EMBL" id="PRQ48303.1"/>
    </source>
</evidence>
<gene>
    <name evidence="1" type="ORF">RchiOBHm_Chr2g0109181</name>
</gene>
<dbReference type="Gramene" id="PRQ48303">
    <property type="protein sequence ID" value="PRQ48303"/>
    <property type="gene ID" value="RchiOBHm_Chr2g0109181"/>
</dbReference>
<accession>A0A2P6RPD2</accession>
<name>A0A2P6RPD2_ROSCH</name>
<dbReference type="Proteomes" id="UP000238479">
    <property type="component" value="Chromosome 2"/>
</dbReference>
<organism evidence="1 2">
    <name type="scientific">Rosa chinensis</name>
    <name type="common">China rose</name>
    <dbReference type="NCBI Taxonomy" id="74649"/>
    <lineage>
        <taxon>Eukaryota</taxon>
        <taxon>Viridiplantae</taxon>
        <taxon>Streptophyta</taxon>
        <taxon>Embryophyta</taxon>
        <taxon>Tracheophyta</taxon>
        <taxon>Spermatophyta</taxon>
        <taxon>Magnoliopsida</taxon>
        <taxon>eudicotyledons</taxon>
        <taxon>Gunneridae</taxon>
        <taxon>Pentapetalae</taxon>
        <taxon>rosids</taxon>
        <taxon>fabids</taxon>
        <taxon>Rosales</taxon>
        <taxon>Rosaceae</taxon>
        <taxon>Rosoideae</taxon>
        <taxon>Rosoideae incertae sedis</taxon>
        <taxon>Rosa</taxon>
    </lineage>
</organism>
<keyword evidence="2" id="KW-1185">Reference proteome</keyword>
<reference evidence="1 2" key="1">
    <citation type="journal article" date="2018" name="Nat. Genet.">
        <title>The Rosa genome provides new insights in the design of modern roses.</title>
        <authorList>
            <person name="Bendahmane M."/>
        </authorList>
    </citation>
    <scope>NUCLEOTIDE SEQUENCE [LARGE SCALE GENOMIC DNA]</scope>
    <source>
        <strain evidence="2">cv. Old Blush</strain>
    </source>
</reference>